<sequence>MLLQKRLILSTSSDSMVIAKLRSIMEIVANRVEMHKSIGEQRDNWNHLLLASINAITLAAASMTGIAAISATSGSVMALKVSSALLYLAATGMLLVMNKIQPSQLAEEHRNAARLFKHLHGEIETKLALCNPTIHDVSEAMDRVLALDRAYPLPLLGAMLDKFPKDVEPAAWWPQRSQRQVEGLGSKIKGNGWEAKLEKEMREIAGILRRKDIPEYLRLSKKALNFNKVLAISGPLLTGTAALGSASMGNTNGLWAVMLGVIGGALATVVYTLQHGGQVGMVFEMYRGNAGFFKLMVETIESNIRERYTERRENGEILEMKVALQLGRSLSELEHIAALSSENRGTKMKEFASKLF</sequence>
<keyword evidence="3" id="KW-1185">Reference proteome</keyword>
<proteinExistence type="predicted"/>
<feature type="transmembrane region" description="Helical" evidence="1">
    <location>
        <begin position="48"/>
        <end position="71"/>
    </location>
</feature>
<comment type="caution">
    <text evidence="2">The sequence shown here is derived from an EMBL/GenBank/DDBJ whole genome shotgun (WGS) entry which is preliminary data.</text>
</comment>
<evidence type="ECO:0000313" key="2">
    <source>
        <dbReference type="EMBL" id="KAJ7976730.1"/>
    </source>
</evidence>
<dbReference type="AlphaFoldDB" id="A0AAD7Q897"/>
<evidence type="ECO:0000256" key="1">
    <source>
        <dbReference type="SAM" id="Phobius"/>
    </source>
</evidence>
<dbReference type="Pfam" id="PF14476">
    <property type="entry name" value="Chloroplast_duf"/>
    <property type="match status" value="1"/>
</dbReference>
<dbReference type="Proteomes" id="UP001163823">
    <property type="component" value="Chromosome 3"/>
</dbReference>
<dbReference type="PANTHER" id="PTHR33358">
    <property type="entry name" value="F-BOX PROTEIN WITH A DOMAIN PROTEIN"/>
    <property type="match status" value="1"/>
</dbReference>
<feature type="transmembrane region" description="Helical" evidence="1">
    <location>
        <begin position="77"/>
        <end position="96"/>
    </location>
</feature>
<protein>
    <submittedName>
        <fullName evidence="2">F-box protein</fullName>
    </submittedName>
</protein>
<keyword evidence="1" id="KW-0472">Membrane</keyword>
<evidence type="ECO:0000313" key="3">
    <source>
        <dbReference type="Proteomes" id="UP001163823"/>
    </source>
</evidence>
<keyword evidence="1" id="KW-0812">Transmembrane</keyword>
<name>A0AAD7Q897_QUISA</name>
<dbReference type="PANTHER" id="PTHR33358:SF16">
    <property type="entry name" value="F-BOX PROTEIN"/>
    <property type="match status" value="1"/>
</dbReference>
<keyword evidence="1" id="KW-1133">Transmembrane helix</keyword>
<dbReference type="KEGG" id="qsa:O6P43_006470"/>
<gene>
    <name evidence="2" type="ORF">O6P43_006470</name>
</gene>
<accession>A0AAD7Q897</accession>
<reference evidence="2" key="1">
    <citation type="journal article" date="2023" name="Science">
        <title>Elucidation of the pathway for biosynthesis of saponin adjuvants from the soapbark tree.</title>
        <authorList>
            <person name="Reed J."/>
            <person name="Orme A."/>
            <person name="El-Demerdash A."/>
            <person name="Owen C."/>
            <person name="Martin L.B.B."/>
            <person name="Misra R.C."/>
            <person name="Kikuchi S."/>
            <person name="Rejzek M."/>
            <person name="Martin A.C."/>
            <person name="Harkess A."/>
            <person name="Leebens-Mack J."/>
            <person name="Louveau T."/>
            <person name="Stephenson M.J."/>
            <person name="Osbourn A."/>
        </authorList>
    </citation>
    <scope>NUCLEOTIDE SEQUENCE</scope>
    <source>
        <strain evidence="2">S10</strain>
    </source>
</reference>
<organism evidence="2 3">
    <name type="scientific">Quillaja saponaria</name>
    <name type="common">Soap bark tree</name>
    <dbReference type="NCBI Taxonomy" id="32244"/>
    <lineage>
        <taxon>Eukaryota</taxon>
        <taxon>Viridiplantae</taxon>
        <taxon>Streptophyta</taxon>
        <taxon>Embryophyta</taxon>
        <taxon>Tracheophyta</taxon>
        <taxon>Spermatophyta</taxon>
        <taxon>Magnoliopsida</taxon>
        <taxon>eudicotyledons</taxon>
        <taxon>Gunneridae</taxon>
        <taxon>Pentapetalae</taxon>
        <taxon>rosids</taxon>
        <taxon>fabids</taxon>
        <taxon>Fabales</taxon>
        <taxon>Quillajaceae</taxon>
        <taxon>Quillaja</taxon>
    </lineage>
</organism>
<dbReference type="InterPro" id="IPR027949">
    <property type="entry name" value="Chloroplast_duf"/>
</dbReference>
<feature type="transmembrane region" description="Helical" evidence="1">
    <location>
        <begin position="229"/>
        <end position="248"/>
    </location>
</feature>
<feature type="transmembrane region" description="Helical" evidence="1">
    <location>
        <begin position="254"/>
        <end position="273"/>
    </location>
</feature>
<dbReference type="EMBL" id="JARAOO010000003">
    <property type="protein sequence ID" value="KAJ7976730.1"/>
    <property type="molecule type" value="Genomic_DNA"/>
</dbReference>